<evidence type="ECO:0000256" key="6">
    <source>
        <dbReference type="SAM" id="Phobius"/>
    </source>
</evidence>
<reference evidence="7 8" key="1">
    <citation type="journal article" date="2011" name="Proc. Natl. Acad. Sci. U.S.A.">
        <title>Evolutionary erosion of yeast sex chromosomes by mating-type switching accidents.</title>
        <authorList>
            <person name="Gordon J.L."/>
            <person name="Armisen D."/>
            <person name="Proux-Wera E."/>
            <person name="Oheigeartaigh S.S."/>
            <person name="Byrne K.P."/>
            <person name="Wolfe K.H."/>
        </authorList>
    </citation>
    <scope>NUCLEOTIDE SEQUENCE [LARGE SCALE GENOMIC DNA]</scope>
    <source>
        <strain evidence="8">ATCC 34711 / CBS 6284 / DSM 70876 / NBRC 10599 / NRRL Y-10934 / UCD 77-7</strain>
    </source>
</reference>
<evidence type="ECO:0000313" key="7">
    <source>
        <dbReference type="EMBL" id="CCH62667.1"/>
    </source>
</evidence>
<keyword evidence="4 6" id="KW-1133">Transmembrane helix</keyword>
<accession>I2H8G5</accession>
<comment type="subcellular location">
    <subcellularLocation>
        <location evidence="1">Membrane</location>
    </subcellularLocation>
</comment>
<dbReference type="STRING" id="1071380.I2H8G5"/>
<keyword evidence="8" id="KW-1185">Reference proteome</keyword>
<sequence length="114" mass="12569">MPPVTQVYAQQQGEPSNWQKFRMGLMMGTAVGVCTGVLFGGFTIATQGAGPDGVVRTLGKYIAGSSATFGLFMSVGSVIRSDDGERQITNWEMHQRARMEMWKLRTGYGWQKKD</sequence>
<dbReference type="SMART" id="SM01378">
    <property type="entry name" value="Romo1"/>
    <property type="match status" value="1"/>
</dbReference>
<evidence type="ECO:0000256" key="3">
    <source>
        <dbReference type="ARBA" id="ARBA00022692"/>
    </source>
</evidence>
<name>I2H8G5_HENB6</name>
<evidence type="ECO:0000313" key="8">
    <source>
        <dbReference type="Proteomes" id="UP000002866"/>
    </source>
</evidence>
<dbReference type="AlphaFoldDB" id="I2H8G5"/>
<keyword evidence="5 6" id="KW-0472">Membrane</keyword>
<comment type="similarity">
    <text evidence="2">Belongs to the MGR2 family.</text>
</comment>
<dbReference type="KEGG" id="tbl:TBLA_0H03860"/>
<dbReference type="InParanoid" id="I2H8G5"/>
<evidence type="ECO:0000256" key="2">
    <source>
        <dbReference type="ARBA" id="ARBA00007839"/>
    </source>
</evidence>
<dbReference type="GO" id="GO:0030150">
    <property type="term" value="P:protein import into mitochondrial matrix"/>
    <property type="evidence" value="ECO:0007669"/>
    <property type="project" value="EnsemblFungi"/>
</dbReference>
<organism evidence="7 8">
    <name type="scientific">Henningerozyma blattae (strain ATCC 34711 / CBS 6284 / DSM 70876 / NBRC 10599 / NRRL Y-10934 / UCD 77-7)</name>
    <name type="common">Yeast</name>
    <name type="synonym">Tetrapisispora blattae</name>
    <dbReference type="NCBI Taxonomy" id="1071380"/>
    <lineage>
        <taxon>Eukaryota</taxon>
        <taxon>Fungi</taxon>
        <taxon>Dikarya</taxon>
        <taxon>Ascomycota</taxon>
        <taxon>Saccharomycotina</taxon>
        <taxon>Saccharomycetes</taxon>
        <taxon>Saccharomycetales</taxon>
        <taxon>Saccharomycetaceae</taxon>
        <taxon>Henningerozyma</taxon>
    </lineage>
</organism>
<dbReference type="PANTHER" id="PTHR28525:SF1">
    <property type="entry name" value="REACTIVE OXYGEN SPECIES MODULATOR 1"/>
    <property type="match status" value="1"/>
</dbReference>
<dbReference type="PANTHER" id="PTHR28525">
    <property type="entry name" value="REACTIVE OXYGEN SPECIES MODULATOR 1"/>
    <property type="match status" value="1"/>
</dbReference>
<dbReference type="GO" id="GO:0045039">
    <property type="term" value="P:protein insertion into mitochondrial inner membrane"/>
    <property type="evidence" value="ECO:0007669"/>
    <property type="project" value="EnsemblFungi"/>
</dbReference>
<dbReference type="Proteomes" id="UP000002866">
    <property type="component" value="Chromosome 8"/>
</dbReference>
<protein>
    <recommendedName>
        <fullName evidence="9">Protein MGR2</fullName>
    </recommendedName>
</protein>
<dbReference type="FunCoup" id="I2H8G5">
    <property type="interactions" value="264"/>
</dbReference>
<dbReference type="GeneID" id="14497824"/>
<dbReference type="RefSeq" id="XP_004182186.1">
    <property type="nucleotide sequence ID" value="XM_004182138.1"/>
</dbReference>
<dbReference type="EMBL" id="HE806323">
    <property type="protein sequence ID" value="CCH62667.1"/>
    <property type="molecule type" value="Genomic_DNA"/>
</dbReference>
<evidence type="ECO:0008006" key="9">
    <source>
        <dbReference type="Google" id="ProtNLM"/>
    </source>
</evidence>
<feature type="transmembrane region" description="Helical" evidence="6">
    <location>
        <begin position="25"/>
        <end position="46"/>
    </location>
</feature>
<dbReference type="OrthoDB" id="5409308at2759"/>
<feature type="transmembrane region" description="Helical" evidence="6">
    <location>
        <begin position="58"/>
        <end position="79"/>
    </location>
</feature>
<dbReference type="InterPro" id="IPR018450">
    <property type="entry name" value="Romo1/Mgr2"/>
</dbReference>
<dbReference type="eggNOG" id="KOG4096">
    <property type="taxonomic scope" value="Eukaryota"/>
</dbReference>
<gene>
    <name evidence="7" type="primary">TBLA0H03860</name>
    <name evidence="7" type="ORF">TBLA_0H03860</name>
</gene>
<keyword evidence="3 6" id="KW-0812">Transmembrane</keyword>
<dbReference type="HOGENOM" id="CLU_142435_0_0_1"/>
<dbReference type="OMA" id="PSNWEKF"/>
<evidence type="ECO:0000256" key="5">
    <source>
        <dbReference type="ARBA" id="ARBA00023136"/>
    </source>
</evidence>
<proteinExistence type="inferred from homology"/>
<evidence type="ECO:0000256" key="4">
    <source>
        <dbReference type="ARBA" id="ARBA00022989"/>
    </source>
</evidence>
<evidence type="ECO:0000256" key="1">
    <source>
        <dbReference type="ARBA" id="ARBA00004370"/>
    </source>
</evidence>
<dbReference type="GO" id="GO:0005744">
    <property type="term" value="C:TIM23 mitochondrial import inner membrane translocase complex"/>
    <property type="evidence" value="ECO:0007669"/>
    <property type="project" value="EnsemblFungi"/>
</dbReference>
<dbReference type="Pfam" id="PF10247">
    <property type="entry name" value="Romo1"/>
    <property type="match status" value="1"/>
</dbReference>